<reference evidence="2" key="1">
    <citation type="submission" date="2022-10" db="EMBL/GenBank/DDBJ databases">
        <title>Genome assembly of Pristionchus species.</title>
        <authorList>
            <person name="Yoshida K."/>
            <person name="Sommer R.J."/>
        </authorList>
    </citation>
    <scope>NUCLEOTIDE SEQUENCE [LARGE SCALE GENOMIC DNA]</scope>
    <source>
        <strain evidence="2">RS5460</strain>
    </source>
</reference>
<proteinExistence type="predicted"/>
<sequence>MVALAQSLDTVMPSSVLSSLISAKIPSEVIDQIATVASDQDANDYLEIVKDLANTLADRCDAVAEAFKSTLAKADEFQEFIFYN</sequence>
<dbReference type="AlphaFoldDB" id="A0AAN4ZDR8"/>
<evidence type="ECO:0000313" key="1">
    <source>
        <dbReference type="EMBL" id="GMR38911.1"/>
    </source>
</evidence>
<keyword evidence="2" id="KW-1185">Reference proteome</keyword>
<name>A0AAN4ZDR8_9BILA</name>
<protein>
    <submittedName>
        <fullName evidence="1">Uncharacterized protein</fullName>
    </submittedName>
</protein>
<gene>
    <name evidence="1" type="ORF">PMAYCL1PPCAC_09106</name>
</gene>
<organism evidence="1 2">
    <name type="scientific">Pristionchus mayeri</name>
    <dbReference type="NCBI Taxonomy" id="1317129"/>
    <lineage>
        <taxon>Eukaryota</taxon>
        <taxon>Metazoa</taxon>
        <taxon>Ecdysozoa</taxon>
        <taxon>Nematoda</taxon>
        <taxon>Chromadorea</taxon>
        <taxon>Rhabditida</taxon>
        <taxon>Rhabditina</taxon>
        <taxon>Diplogasteromorpha</taxon>
        <taxon>Diplogasteroidea</taxon>
        <taxon>Neodiplogasteridae</taxon>
        <taxon>Pristionchus</taxon>
    </lineage>
</organism>
<evidence type="ECO:0000313" key="2">
    <source>
        <dbReference type="Proteomes" id="UP001328107"/>
    </source>
</evidence>
<dbReference type="EMBL" id="BTRK01000002">
    <property type="protein sequence ID" value="GMR38911.1"/>
    <property type="molecule type" value="Genomic_DNA"/>
</dbReference>
<dbReference type="Proteomes" id="UP001328107">
    <property type="component" value="Unassembled WGS sequence"/>
</dbReference>
<comment type="caution">
    <text evidence="1">The sequence shown here is derived from an EMBL/GenBank/DDBJ whole genome shotgun (WGS) entry which is preliminary data.</text>
</comment>
<accession>A0AAN4ZDR8</accession>